<feature type="compositionally biased region" description="Polar residues" evidence="5">
    <location>
        <begin position="1153"/>
        <end position="1182"/>
    </location>
</feature>
<dbReference type="InterPro" id="IPR027417">
    <property type="entry name" value="P-loop_NTPase"/>
</dbReference>
<evidence type="ECO:0000259" key="6">
    <source>
        <dbReference type="PROSITE" id="PS51192"/>
    </source>
</evidence>
<feature type="region of interest" description="Disordered" evidence="5">
    <location>
        <begin position="1026"/>
        <end position="1052"/>
    </location>
</feature>
<dbReference type="Pfam" id="PF21010">
    <property type="entry name" value="HA2_C"/>
    <property type="match status" value="1"/>
</dbReference>
<evidence type="ECO:0000256" key="3">
    <source>
        <dbReference type="ARBA" id="ARBA00022806"/>
    </source>
</evidence>
<dbReference type="GO" id="GO:0004386">
    <property type="term" value="F:helicase activity"/>
    <property type="evidence" value="ECO:0007669"/>
    <property type="project" value="UniProtKB-KW"/>
</dbReference>
<feature type="compositionally biased region" description="Polar residues" evidence="5">
    <location>
        <begin position="982"/>
        <end position="992"/>
    </location>
</feature>
<dbReference type="STRING" id="1921764.BSR28_04850"/>
<sequence>MIGHTQPRRIAARAVADRIAHELHCQLGELVGYQVRFTDQVSEQTRVKLMTDGIMLAEIQGDPLLKRYDTIIIDEAHERSLNIDFLLGYLARLLPMRPDLKLIITSATIDSERFAEHFKDQDGNPAPIIEVSGRTYPVEIRYRPLVPDFDTPDQGTGHAHGTGNPQNAGRHDNPAHQHPHGRADSQGASSSGKKPGRKRGGVTVEAEADLMQGIIDACEELFVDGPGDILVFLAGERDIRDADQALKDHLGNRYLNPNQPLPKGVRPDAVEVLPLYARLSAAEQSRVFAPHQFRRIVLATNVAETSLTVPGIRYVVDPGLARISRYSPRTKVQRLPIEPVSQASANQRSGRCGRVADGIAIRLYSEDDFDSRPEFTEPEILRTSLASVILQMSALGLGDVADFPFVDPPDGRAVRSGVQQLLEIGALTEDAKKSLRLTKVGRSLARLPIDPRLGRVLLEAQKLGCASEVGVIVAALSIQDIRERPAEHQGAADEAHARFTDPKSDFITYLNLWRYVRTLARDLSGSAFRRTVRAEFLHYLRIREWQDVYAQLRQLAKPLGIHLQRLEIPTTKQVAEEAAAGGIPNATARACVNLTRAATTTDSDLIHRALLVGFLSNLGNWSEKTKDYEGARGVHFNIWPGSGLAKGHTDWVMAAELVETSRLFARTVARIDVDWVEPVASHLVKRVYSEPFWSRRHGAAMVKEKVMLYGMTLLADRIVPLARLGKSVTLGDVNAAQLAREMFIRHALVEGDWRTFHKFFKRNEEAVAAAQAQAEKLRDPGALATDEERFEFFNGVLPANITGSVNFDRWWRDQKSKTPRLLDYPEDFLLVAQGADEAFPDTWQQGDLTLPLSYEFLPGRSADGVTVRVPLEVLGRLEDRGFEWLVPGLFPELLEQTIRALPKPVRRLLVPAPQGAQRLLPLVAPSGPFPVELIPGWAELTASPAQSTNTANTSEGAASGTPEGAASDTSADSPSADRSSAGTNEPKASSGNAKAATELDPMAASLARLASADHVRIKDPQALKKLQTQNAQRTSAAAQQDQVEHPQSGPLPYRKAFTQAVKRLVDAEVTKDDWKLVERKLPPHLRPRFQVYASDGRVLGTGPDLKKLQKDLAKEGSRAVRSAVKGAVAQALEQAQRGQGASKSGDAKGSAKGSATGSVPASGNTGAATSPDSPQPPKQIQTRGKGGFSVTGYPGLTLKVEPATDPKRLYPTVEVQVHANAAVRDHHQARAVVAQVLEQVKLADGRISSRWGAAQALALGSAKYASSSAMIADLQWAAAEGLAMRFADLASGRPGGLAQVTDSAALGKLVELVRPKFEDEVYALAQAAAAALREYATLDKTIRSVRAMSLAQVATEVRAHATALLAGNFISRTGAAHLPHLARYLQADRMRLEGAESDLPRDQRLAWEYQQAADLVAEAQEQADQLPAGAEGFAAQAHAKQGFWLLQEFRVSLFAQSLGTAQKVSLKRIRSTLSN</sequence>
<comment type="caution">
    <text evidence="8">The sequence shown here is derived from an EMBL/GenBank/DDBJ whole genome shotgun (WGS) entry which is preliminary data.</text>
</comment>
<reference evidence="8 9" key="1">
    <citation type="submission" date="2016-11" db="EMBL/GenBank/DDBJ databases">
        <title>Actinomyces gypaetusis sp. nov. isolated from the vulture Gypaetus barbatus in Qinghai Tibet Plateau China.</title>
        <authorList>
            <person name="Meng X."/>
        </authorList>
    </citation>
    <scope>NUCLEOTIDE SEQUENCE [LARGE SCALE GENOMIC DNA]</scope>
    <source>
        <strain evidence="8 9">VUL4_2</strain>
    </source>
</reference>
<evidence type="ECO:0000256" key="2">
    <source>
        <dbReference type="ARBA" id="ARBA00022801"/>
    </source>
</evidence>
<dbReference type="Proteomes" id="UP000186785">
    <property type="component" value="Unassembled WGS sequence"/>
</dbReference>
<dbReference type="InterPro" id="IPR014001">
    <property type="entry name" value="Helicase_ATP-bd"/>
</dbReference>
<dbReference type="InterPro" id="IPR001650">
    <property type="entry name" value="Helicase_C-like"/>
</dbReference>
<feature type="compositionally biased region" description="Polar residues" evidence="5">
    <location>
        <begin position="1026"/>
        <end position="1041"/>
    </location>
</feature>
<evidence type="ECO:0000313" key="9">
    <source>
        <dbReference type="Proteomes" id="UP000186785"/>
    </source>
</evidence>
<dbReference type="PANTHER" id="PTHR18934">
    <property type="entry name" value="ATP-DEPENDENT RNA HELICASE"/>
    <property type="match status" value="1"/>
</dbReference>
<dbReference type="Gene3D" id="3.40.50.300">
    <property type="entry name" value="P-loop containing nucleotide triphosphate hydrolases"/>
    <property type="match status" value="2"/>
</dbReference>
<organism evidence="8 9">
    <name type="scientific">Boudabousia liubingyangii</name>
    <dbReference type="NCBI Taxonomy" id="1921764"/>
    <lineage>
        <taxon>Bacteria</taxon>
        <taxon>Bacillati</taxon>
        <taxon>Actinomycetota</taxon>
        <taxon>Actinomycetes</taxon>
        <taxon>Actinomycetales</taxon>
        <taxon>Actinomycetaceae</taxon>
        <taxon>Boudabousia</taxon>
    </lineage>
</organism>
<feature type="region of interest" description="Disordered" evidence="5">
    <location>
        <begin position="1134"/>
        <end position="1186"/>
    </location>
</feature>
<gene>
    <name evidence="8" type="ORF">BSR29_07420</name>
</gene>
<dbReference type="GO" id="GO:0016787">
    <property type="term" value="F:hydrolase activity"/>
    <property type="evidence" value="ECO:0007669"/>
    <property type="project" value="UniProtKB-KW"/>
</dbReference>
<proteinExistence type="predicted"/>
<feature type="domain" description="Helicase ATP-binding" evidence="6">
    <location>
        <begin position="1"/>
        <end position="127"/>
    </location>
</feature>
<dbReference type="InterPro" id="IPR011709">
    <property type="entry name" value="DEAD-box_helicase_OB_fold"/>
</dbReference>
<feature type="region of interest" description="Disordered" evidence="5">
    <location>
        <begin position="944"/>
        <end position="996"/>
    </location>
</feature>
<dbReference type="GO" id="GO:0005524">
    <property type="term" value="F:ATP binding"/>
    <property type="evidence" value="ECO:0007669"/>
    <property type="project" value="UniProtKB-KW"/>
</dbReference>
<evidence type="ECO:0008006" key="10">
    <source>
        <dbReference type="Google" id="ProtNLM"/>
    </source>
</evidence>
<keyword evidence="1" id="KW-0547">Nucleotide-binding</keyword>
<dbReference type="InterPro" id="IPR007502">
    <property type="entry name" value="Helicase-assoc_dom"/>
</dbReference>
<feature type="domain" description="Helicase C-terminal" evidence="7">
    <location>
        <begin position="209"/>
        <end position="396"/>
    </location>
</feature>
<keyword evidence="3" id="KW-0347">Helicase</keyword>
<evidence type="ECO:0000256" key="5">
    <source>
        <dbReference type="SAM" id="MobiDB-lite"/>
    </source>
</evidence>
<accession>A0A1Q5PKF8</accession>
<dbReference type="FunFam" id="1.20.120.1080:FF:000005">
    <property type="entry name" value="ATP-dependent helicase HrpA"/>
    <property type="match status" value="1"/>
</dbReference>
<dbReference type="SMART" id="SM00490">
    <property type="entry name" value="HELICc"/>
    <property type="match status" value="1"/>
</dbReference>
<dbReference type="EMBL" id="MQSV01000005">
    <property type="protein sequence ID" value="OKL46682.1"/>
    <property type="molecule type" value="Genomic_DNA"/>
</dbReference>
<dbReference type="Pfam" id="PF07717">
    <property type="entry name" value="OB_NTP_bind"/>
    <property type="match status" value="1"/>
</dbReference>
<feature type="compositionally biased region" description="Polar residues" evidence="5">
    <location>
        <begin position="944"/>
        <end position="956"/>
    </location>
</feature>
<keyword evidence="4" id="KW-0067">ATP-binding</keyword>
<keyword evidence="2" id="KW-0378">Hydrolase</keyword>
<dbReference type="InterPro" id="IPR024590">
    <property type="entry name" value="HrpA_C"/>
</dbReference>
<evidence type="ECO:0000256" key="1">
    <source>
        <dbReference type="ARBA" id="ARBA00022741"/>
    </source>
</evidence>
<dbReference type="SUPFAM" id="SSF52540">
    <property type="entry name" value="P-loop containing nucleoside triphosphate hydrolases"/>
    <property type="match status" value="1"/>
</dbReference>
<dbReference type="GO" id="GO:0003723">
    <property type="term" value="F:RNA binding"/>
    <property type="evidence" value="ECO:0007669"/>
    <property type="project" value="TreeGrafter"/>
</dbReference>
<dbReference type="PANTHER" id="PTHR18934:SF99">
    <property type="entry name" value="ATP-DEPENDENT RNA HELICASE DHX37-RELATED"/>
    <property type="match status" value="1"/>
</dbReference>
<feature type="compositionally biased region" description="Low complexity" evidence="5">
    <location>
        <begin position="965"/>
        <end position="981"/>
    </location>
</feature>
<dbReference type="PROSITE" id="PS51194">
    <property type="entry name" value="HELICASE_CTER"/>
    <property type="match status" value="1"/>
</dbReference>
<evidence type="ECO:0000313" key="8">
    <source>
        <dbReference type="EMBL" id="OKL46682.1"/>
    </source>
</evidence>
<dbReference type="Gene3D" id="1.20.120.1080">
    <property type="match status" value="1"/>
</dbReference>
<dbReference type="CDD" id="cd18791">
    <property type="entry name" value="SF2_C_RHA"/>
    <property type="match status" value="1"/>
</dbReference>
<dbReference type="Pfam" id="PF11898">
    <property type="entry name" value="DUF3418"/>
    <property type="match status" value="2"/>
</dbReference>
<evidence type="ECO:0000256" key="4">
    <source>
        <dbReference type="ARBA" id="ARBA00022840"/>
    </source>
</evidence>
<protein>
    <recommendedName>
        <fullName evidence="10">DUF3418 domain-containing protein</fullName>
    </recommendedName>
</protein>
<evidence type="ECO:0000259" key="7">
    <source>
        <dbReference type="PROSITE" id="PS51194"/>
    </source>
</evidence>
<name>A0A1Q5PKF8_9ACTO</name>
<dbReference type="Pfam" id="PF00271">
    <property type="entry name" value="Helicase_C"/>
    <property type="match status" value="1"/>
</dbReference>
<feature type="region of interest" description="Disordered" evidence="5">
    <location>
        <begin position="145"/>
        <end position="202"/>
    </location>
</feature>
<dbReference type="SMART" id="SM00847">
    <property type="entry name" value="HA2"/>
    <property type="match status" value="1"/>
</dbReference>
<keyword evidence="9" id="KW-1185">Reference proteome</keyword>
<dbReference type="PROSITE" id="PS51192">
    <property type="entry name" value="HELICASE_ATP_BIND_1"/>
    <property type="match status" value="1"/>
</dbReference>